<dbReference type="EMBL" id="AMZH03022929">
    <property type="protein sequence ID" value="RRT36903.1"/>
    <property type="molecule type" value="Genomic_DNA"/>
</dbReference>
<evidence type="ECO:0000256" key="1">
    <source>
        <dbReference type="SAM" id="MobiDB-lite"/>
    </source>
</evidence>
<organism evidence="2 3">
    <name type="scientific">Ensete ventricosum</name>
    <name type="common">Abyssinian banana</name>
    <name type="synonym">Musa ensete</name>
    <dbReference type="NCBI Taxonomy" id="4639"/>
    <lineage>
        <taxon>Eukaryota</taxon>
        <taxon>Viridiplantae</taxon>
        <taxon>Streptophyta</taxon>
        <taxon>Embryophyta</taxon>
        <taxon>Tracheophyta</taxon>
        <taxon>Spermatophyta</taxon>
        <taxon>Magnoliopsida</taxon>
        <taxon>Liliopsida</taxon>
        <taxon>Zingiberales</taxon>
        <taxon>Musaceae</taxon>
        <taxon>Ensete</taxon>
    </lineage>
</organism>
<comment type="caution">
    <text evidence="2">The sequence shown here is derived from an EMBL/GenBank/DDBJ whole genome shotgun (WGS) entry which is preliminary data.</text>
</comment>
<proteinExistence type="predicted"/>
<feature type="region of interest" description="Disordered" evidence="1">
    <location>
        <begin position="46"/>
        <end position="75"/>
    </location>
</feature>
<protein>
    <submittedName>
        <fullName evidence="2">Uncharacterized protein</fullName>
    </submittedName>
</protein>
<gene>
    <name evidence="2" type="ORF">B296_00034989</name>
</gene>
<accession>A0A426XBP3</accession>
<evidence type="ECO:0000313" key="3">
    <source>
        <dbReference type="Proteomes" id="UP000287651"/>
    </source>
</evidence>
<reference evidence="2 3" key="1">
    <citation type="journal article" date="2014" name="Agronomy (Basel)">
        <title>A Draft Genome Sequence for Ensete ventricosum, the Drought-Tolerant Tree Against Hunger.</title>
        <authorList>
            <person name="Harrison J."/>
            <person name="Moore K.A."/>
            <person name="Paszkiewicz K."/>
            <person name="Jones T."/>
            <person name="Grant M."/>
            <person name="Ambacheew D."/>
            <person name="Muzemil S."/>
            <person name="Studholme D.J."/>
        </authorList>
    </citation>
    <scope>NUCLEOTIDE SEQUENCE [LARGE SCALE GENOMIC DNA]</scope>
</reference>
<name>A0A426XBP3_ENSVE</name>
<dbReference type="AlphaFoldDB" id="A0A426XBP3"/>
<dbReference type="Proteomes" id="UP000287651">
    <property type="component" value="Unassembled WGS sequence"/>
</dbReference>
<sequence>MRLETRQKCVRSSTRVSGVCQDGTREFTGRRLRLIGRLSRVAKRHTGSLTTMGERVTDHTWTPDQAKESGQGLDDAEGARWEFARRFTEGIRKLAWNKSGDHWRKTVRLATVESGGCRIAGVRS</sequence>
<evidence type="ECO:0000313" key="2">
    <source>
        <dbReference type="EMBL" id="RRT36903.1"/>
    </source>
</evidence>